<evidence type="ECO:0000313" key="10">
    <source>
        <dbReference type="Proteomes" id="UP000676169"/>
    </source>
</evidence>
<name>A0A975G762_9BACT</name>
<protein>
    <submittedName>
        <fullName evidence="9">Sugar transferase</fullName>
    </submittedName>
</protein>
<dbReference type="KEGG" id="lamb:KBB96_15190"/>
<dbReference type="AlphaFoldDB" id="A0A975G762"/>
<proteinExistence type="inferred from homology"/>
<evidence type="ECO:0000256" key="4">
    <source>
        <dbReference type="ARBA" id="ARBA00022692"/>
    </source>
</evidence>
<gene>
    <name evidence="9" type="ORF">KBB96_15190</name>
</gene>
<evidence type="ECO:0000256" key="6">
    <source>
        <dbReference type="ARBA" id="ARBA00023136"/>
    </source>
</evidence>
<dbReference type="Pfam" id="PF02397">
    <property type="entry name" value="Bac_transf"/>
    <property type="match status" value="1"/>
</dbReference>
<keyword evidence="3 9" id="KW-0808">Transferase</keyword>
<feature type="domain" description="Bacterial sugar transferase" evidence="8">
    <location>
        <begin position="275"/>
        <end position="466"/>
    </location>
</feature>
<dbReference type="NCBIfam" id="TIGR03025">
    <property type="entry name" value="EPS_sugtrans"/>
    <property type="match status" value="1"/>
</dbReference>
<comment type="similarity">
    <text evidence="2">Belongs to the bacterial sugar transferase family.</text>
</comment>
<dbReference type="InterPro" id="IPR017475">
    <property type="entry name" value="EPS_sugar_tfrase"/>
</dbReference>
<reference evidence="9" key="1">
    <citation type="submission" date="2021-04" db="EMBL/GenBank/DDBJ databases">
        <title>Luteolibacter sp. 32A isolated from the skin of an Anderson's salamander (Ambystoma andersonii).</title>
        <authorList>
            <person name="Spergser J."/>
            <person name="Busse H.-J."/>
        </authorList>
    </citation>
    <scope>NUCLEOTIDE SEQUENCE</scope>
    <source>
        <strain evidence="9">32A</strain>
    </source>
</reference>
<dbReference type="PANTHER" id="PTHR30576">
    <property type="entry name" value="COLANIC BIOSYNTHESIS UDP-GLUCOSE LIPID CARRIER TRANSFERASE"/>
    <property type="match status" value="1"/>
</dbReference>
<evidence type="ECO:0000256" key="5">
    <source>
        <dbReference type="ARBA" id="ARBA00022989"/>
    </source>
</evidence>
<dbReference type="RefSeq" id="WP_211630316.1">
    <property type="nucleotide sequence ID" value="NZ_CP073100.1"/>
</dbReference>
<comment type="subcellular location">
    <subcellularLocation>
        <location evidence="1">Membrane</location>
        <topology evidence="1">Multi-pass membrane protein</topology>
    </subcellularLocation>
</comment>
<accession>A0A975G762</accession>
<evidence type="ECO:0000259" key="8">
    <source>
        <dbReference type="Pfam" id="PF02397"/>
    </source>
</evidence>
<feature type="transmembrane region" description="Helical" evidence="7">
    <location>
        <begin position="91"/>
        <end position="114"/>
    </location>
</feature>
<dbReference type="GO" id="GO:0016780">
    <property type="term" value="F:phosphotransferase activity, for other substituted phosphate groups"/>
    <property type="evidence" value="ECO:0007669"/>
    <property type="project" value="TreeGrafter"/>
</dbReference>
<feature type="transmembrane region" description="Helical" evidence="7">
    <location>
        <begin position="120"/>
        <end position="139"/>
    </location>
</feature>
<keyword evidence="6 7" id="KW-0472">Membrane</keyword>
<evidence type="ECO:0000256" key="3">
    <source>
        <dbReference type="ARBA" id="ARBA00022679"/>
    </source>
</evidence>
<feature type="transmembrane region" description="Helical" evidence="7">
    <location>
        <begin position="280"/>
        <end position="301"/>
    </location>
</feature>
<keyword evidence="5 7" id="KW-1133">Transmembrane helix</keyword>
<feature type="transmembrane region" description="Helical" evidence="7">
    <location>
        <begin position="58"/>
        <end position="79"/>
    </location>
</feature>
<dbReference type="PANTHER" id="PTHR30576:SF10">
    <property type="entry name" value="SLL5057 PROTEIN"/>
    <property type="match status" value="1"/>
</dbReference>
<keyword evidence="10" id="KW-1185">Reference proteome</keyword>
<feature type="transmembrane region" description="Helical" evidence="7">
    <location>
        <begin position="12"/>
        <end position="32"/>
    </location>
</feature>
<dbReference type="GO" id="GO:0016020">
    <property type="term" value="C:membrane"/>
    <property type="evidence" value="ECO:0007669"/>
    <property type="project" value="UniProtKB-SubCell"/>
</dbReference>
<keyword evidence="4 7" id="KW-0812">Transmembrane</keyword>
<evidence type="ECO:0000256" key="1">
    <source>
        <dbReference type="ARBA" id="ARBA00004141"/>
    </source>
</evidence>
<evidence type="ECO:0000256" key="2">
    <source>
        <dbReference type="ARBA" id="ARBA00006464"/>
    </source>
</evidence>
<organism evidence="9 10">
    <name type="scientific">Luteolibacter ambystomatis</name>
    <dbReference type="NCBI Taxonomy" id="2824561"/>
    <lineage>
        <taxon>Bacteria</taxon>
        <taxon>Pseudomonadati</taxon>
        <taxon>Verrucomicrobiota</taxon>
        <taxon>Verrucomicrobiia</taxon>
        <taxon>Verrucomicrobiales</taxon>
        <taxon>Verrucomicrobiaceae</taxon>
        <taxon>Luteolibacter</taxon>
    </lineage>
</organism>
<evidence type="ECO:0000313" key="9">
    <source>
        <dbReference type="EMBL" id="QUE50208.1"/>
    </source>
</evidence>
<dbReference type="EMBL" id="CP073100">
    <property type="protein sequence ID" value="QUE50208.1"/>
    <property type="molecule type" value="Genomic_DNA"/>
</dbReference>
<dbReference type="InterPro" id="IPR003362">
    <property type="entry name" value="Bact_transf"/>
</dbReference>
<dbReference type="Proteomes" id="UP000676169">
    <property type="component" value="Chromosome"/>
</dbReference>
<evidence type="ECO:0000256" key="7">
    <source>
        <dbReference type="SAM" id="Phobius"/>
    </source>
</evidence>
<sequence length="472" mass="53462">MPANRRQSFSIQVLQLVDAMLIWAAFAVGALLREPLIDWLDRIGVHVSKNDVSGLKEITWLLFIVVPFAPLALELFGFYRSPVRQRFGPALWQVIKAFTILAIAISVMVVFFRFNASSRAVLAMAIPLAVLFLMTRAWLVSNHARHASVAEDRKESIVLAGSPADIDQWLREVPEDESVLWRIVGRHDLTTDDWKGFQRLLEDEAVERVVFAAKSTAFDKLGTAIEICESRGIEAWVAASFIQTQVARPTFDMIGGRPLLVLRSTPDLSWELLAKGVLDWLGAVFLLILTAPLWLVVAIAIKIQSPGPVFYFQERAGRYGKPFRMWKFRTMIPDADRKLEELKQQSGNQMSGPVFKLENDPRIFPVGRLLRKYSIDELPQFINVARGEMSLVGPRPMAMYELPKIENSAHRRKLSVKPGLTCIWQVSGRNEITSFDEWVKLDLQYIDNWSLWLDIKILAQTIPAVLLAKGAK</sequence>